<keyword evidence="3" id="KW-1185">Reference proteome</keyword>
<evidence type="ECO:0000259" key="1">
    <source>
        <dbReference type="Pfam" id="PF19081"/>
    </source>
</evidence>
<dbReference type="Pfam" id="PF19081">
    <property type="entry name" value="Ig_7"/>
    <property type="match status" value="2"/>
</dbReference>
<gene>
    <name evidence="2" type="ORF">SAMN06269250_3508</name>
</gene>
<sequence>MPTSTTSNFPAMNRVIHPLNRAIRRLRSNYLLAISGSLLTALLIVGNTSVQAQTCTSTAGFAHWNFDNANDNEIDNSSGIPPSGGSGCVGKVLKRVDGGSNSVYNNTPGDVDSDYGPVCKSKKSICTGTWDKAAVFERYISVYITYPKGVKGKLSGITFCEMAMARTKASGGFGNNNRPENYRVRLRKRVNGGSWSVVWTGSARPTTKTDWTGSSSNPVPPTGWGSYNSDSDGFTTQSTDGTAEVEFEFQLSAYQNSDSNSSQEIWEIDEVDIEGCCDPAVCSPTNKLVEWDFDNASDNQIDNSSGIPASGGSYSGCASVVFKRTDGGSNSVYKADENSGDYGPVCASDRSICTGTWDSSTPFERKLILRITFPAGKAGRLYGLSFCEMAMNKTKSGGGFVTNNQPEYYKVRLKKNGTIIWTGSVKSTTKTTWSSSSDPAPTGWGNYNSSSDGFPTQTTSGSAEAVFEFEITAYQSSDSDKSQEIWDLDELKVFGCCDDACVTPAKPSAVDVPRCGPGSVNLKATGCTTGTLHWYATSTSTTILGTGPTFTTPSLTATEDYYVSCVDGLCESGRDVARAIVNAIPAKPTGVGASRCGPGAVTLTATGCTGTLSWYAGPSGGASLGTGSSFTTPSLAATTTYYVNCVSSASCQSTRAAAVATIQTCDCDISITATRGDCDATTNQYTVTGVISLTNTAGGTATITDGSVTTTVTIAAGATSVPYTLTGLNSNGAVHTISVNLPNCGTDAKSYTAPAECKKVCPTGNCFETIIRKN</sequence>
<dbReference type="InterPro" id="IPR044023">
    <property type="entry name" value="Ig_7"/>
</dbReference>
<feature type="domain" description="Ig-like" evidence="1">
    <location>
        <begin position="585"/>
        <end position="662"/>
    </location>
</feature>
<name>A0A286G5E5_9BACT</name>
<organism evidence="2 3">
    <name type="scientific">Spirosoma fluviale</name>
    <dbReference type="NCBI Taxonomy" id="1597977"/>
    <lineage>
        <taxon>Bacteria</taxon>
        <taxon>Pseudomonadati</taxon>
        <taxon>Bacteroidota</taxon>
        <taxon>Cytophagia</taxon>
        <taxon>Cytophagales</taxon>
        <taxon>Cytophagaceae</taxon>
        <taxon>Spirosoma</taxon>
    </lineage>
</organism>
<dbReference type="AlphaFoldDB" id="A0A286G5E5"/>
<reference evidence="3" key="1">
    <citation type="submission" date="2017-09" db="EMBL/GenBank/DDBJ databases">
        <authorList>
            <person name="Varghese N."/>
            <person name="Submissions S."/>
        </authorList>
    </citation>
    <scope>NUCLEOTIDE SEQUENCE [LARGE SCALE GENOMIC DNA]</scope>
    <source>
        <strain evidence="3">DSM 29961</strain>
    </source>
</reference>
<feature type="domain" description="Ig-like" evidence="1">
    <location>
        <begin position="504"/>
        <end position="581"/>
    </location>
</feature>
<dbReference type="Proteomes" id="UP000219452">
    <property type="component" value="Unassembled WGS sequence"/>
</dbReference>
<protein>
    <recommendedName>
        <fullName evidence="1">Ig-like domain-containing protein</fullName>
    </recommendedName>
</protein>
<dbReference type="EMBL" id="OCNH01000002">
    <property type="protein sequence ID" value="SOD90692.1"/>
    <property type="molecule type" value="Genomic_DNA"/>
</dbReference>
<evidence type="ECO:0000313" key="3">
    <source>
        <dbReference type="Proteomes" id="UP000219452"/>
    </source>
</evidence>
<proteinExistence type="predicted"/>
<evidence type="ECO:0000313" key="2">
    <source>
        <dbReference type="EMBL" id="SOD90692.1"/>
    </source>
</evidence>
<accession>A0A286G5E5</accession>